<name>A0A1V1P2X4_9BACT</name>
<dbReference type="Pfam" id="PF01436">
    <property type="entry name" value="NHL"/>
    <property type="match status" value="3"/>
</dbReference>
<feature type="repeat" description="NHL" evidence="2">
    <location>
        <begin position="80"/>
        <end position="119"/>
    </location>
</feature>
<evidence type="ECO:0000313" key="3">
    <source>
        <dbReference type="EMBL" id="ETR69158.1"/>
    </source>
</evidence>
<evidence type="ECO:0000313" key="4">
    <source>
        <dbReference type="Proteomes" id="UP000189670"/>
    </source>
</evidence>
<dbReference type="EMBL" id="ATBP01000723">
    <property type="protein sequence ID" value="ETR69158.1"/>
    <property type="molecule type" value="Genomic_DNA"/>
</dbReference>
<evidence type="ECO:0000256" key="2">
    <source>
        <dbReference type="PROSITE-ProRule" id="PRU00504"/>
    </source>
</evidence>
<accession>A0A1V1P2X4</accession>
<proteinExistence type="predicted"/>
<dbReference type="PANTHER" id="PTHR24104">
    <property type="entry name" value="E3 UBIQUITIN-PROTEIN LIGASE NHLRC1-RELATED"/>
    <property type="match status" value="1"/>
</dbReference>
<dbReference type="PANTHER" id="PTHR24104:SF25">
    <property type="entry name" value="PROTEIN LIN-41"/>
    <property type="match status" value="1"/>
</dbReference>
<dbReference type="InterPro" id="IPR001258">
    <property type="entry name" value="NHL_repeat"/>
</dbReference>
<dbReference type="Gene3D" id="2.120.10.30">
    <property type="entry name" value="TolB, C-terminal domain"/>
    <property type="match status" value="2"/>
</dbReference>
<evidence type="ECO:0000256" key="1">
    <source>
        <dbReference type="ARBA" id="ARBA00022737"/>
    </source>
</evidence>
<evidence type="ECO:0008006" key="5">
    <source>
        <dbReference type="Google" id="ProtNLM"/>
    </source>
</evidence>
<dbReference type="SUPFAM" id="SSF63829">
    <property type="entry name" value="Calcium-dependent phosphotriesterase"/>
    <property type="match status" value="1"/>
</dbReference>
<dbReference type="GO" id="GO:0008270">
    <property type="term" value="F:zinc ion binding"/>
    <property type="evidence" value="ECO:0007669"/>
    <property type="project" value="UniProtKB-KW"/>
</dbReference>
<gene>
    <name evidence="3" type="ORF">OMM_04118</name>
</gene>
<dbReference type="InterPro" id="IPR050952">
    <property type="entry name" value="TRIM-NHL_E3_ligases"/>
</dbReference>
<dbReference type="PROSITE" id="PS51125">
    <property type="entry name" value="NHL"/>
    <property type="match status" value="3"/>
</dbReference>
<keyword evidence="1" id="KW-0677">Repeat</keyword>
<feature type="repeat" description="NHL" evidence="2">
    <location>
        <begin position="27"/>
        <end position="70"/>
    </location>
</feature>
<dbReference type="Proteomes" id="UP000189670">
    <property type="component" value="Unassembled WGS sequence"/>
</dbReference>
<organism evidence="3 4">
    <name type="scientific">Candidatus Magnetoglobus multicellularis str. Araruama</name>
    <dbReference type="NCBI Taxonomy" id="890399"/>
    <lineage>
        <taxon>Bacteria</taxon>
        <taxon>Pseudomonadati</taxon>
        <taxon>Thermodesulfobacteriota</taxon>
        <taxon>Desulfobacteria</taxon>
        <taxon>Desulfobacterales</taxon>
        <taxon>Desulfobacteraceae</taxon>
        <taxon>Candidatus Magnetoglobus</taxon>
    </lineage>
</organism>
<protein>
    <recommendedName>
        <fullName evidence="5">NHL repeat containing protein</fullName>
    </recommendedName>
</protein>
<dbReference type="InterPro" id="IPR011042">
    <property type="entry name" value="6-blade_b-propeller_TolB-like"/>
</dbReference>
<sequence length="284" mass="31025">MDTNGNFYVVDSMNHRIQVFTADGNYSFSFGTQGSDPGQFKNPFKVALDNSGYIYVADTLNHRIQVFTAQGDFSYSIGTGSEGSDPGEFHTPYGVDVDSNGQIYVADCGNFRIQVFTASGAYDYSINLQENRPWSVKVYNNKIYVTYKHSVEVYNCPSQITHTIASGNVGIGITPTEKLEIDGNVKITNGVIMANGSSSVSQTILKATTQSEARTITLPDASGIAVVTEDGILLFLMVRLPHQSLQIIRGMGLQGRCLFQKGMVPLVGKILKGHLQPLNRVFIL</sequence>
<feature type="repeat" description="NHL" evidence="2">
    <location>
        <begin position="1"/>
        <end position="23"/>
    </location>
</feature>
<reference evidence="4" key="1">
    <citation type="submission" date="2012-11" db="EMBL/GenBank/DDBJ databases">
        <authorList>
            <person name="Lucero-Rivera Y.E."/>
            <person name="Tovar-Ramirez D."/>
        </authorList>
    </citation>
    <scope>NUCLEOTIDE SEQUENCE [LARGE SCALE GENOMIC DNA]</scope>
    <source>
        <strain evidence="4">Araruama</strain>
    </source>
</reference>
<comment type="caution">
    <text evidence="3">The sequence shown here is derived from an EMBL/GenBank/DDBJ whole genome shotgun (WGS) entry which is preliminary data.</text>
</comment>
<dbReference type="AlphaFoldDB" id="A0A1V1P2X4"/>